<name>M5RQT2_9BACT</name>
<keyword evidence="2" id="KW-1185">Reference proteome</keyword>
<evidence type="ECO:0000313" key="2">
    <source>
        <dbReference type="Proteomes" id="UP000011991"/>
    </source>
</evidence>
<dbReference type="EMBL" id="ANOG01000226">
    <property type="protein sequence ID" value="EMI21581.1"/>
    <property type="molecule type" value="Genomic_DNA"/>
</dbReference>
<comment type="caution">
    <text evidence="1">The sequence shown here is derived from an EMBL/GenBank/DDBJ whole genome shotgun (WGS) entry which is preliminary data.</text>
</comment>
<reference evidence="1 2" key="1">
    <citation type="journal article" date="2013" name="Mar. Genomics">
        <title>Expression of sulfatases in Rhodopirellula baltica and the diversity of sulfatases in the genus Rhodopirellula.</title>
        <authorList>
            <person name="Wegner C.E."/>
            <person name="Richter-Heitmann T."/>
            <person name="Klindworth A."/>
            <person name="Klockow C."/>
            <person name="Richter M."/>
            <person name="Achstetter T."/>
            <person name="Glockner F.O."/>
            <person name="Harder J."/>
        </authorList>
    </citation>
    <scope>NUCLEOTIDE SEQUENCE [LARGE SCALE GENOMIC DNA]</scope>
    <source>
        <strain evidence="1 2">SM1</strain>
    </source>
</reference>
<sequence>MQIGNEIGLLDMIATLRARSRTSFMFDLGTKGDTLTFPDTGEVFDAGPGRVYNVFGWIDVHYPCEGSHPLQVRMGLPDDRVSWETMRDTIAELRNYFDIPDDAGYQIYLTGLTAQTSMEHPITGFVSTR</sequence>
<protein>
    <submittedName>
        <fullName evidence="1">Uncharacterized protein</fullName>
    </submittedName>
</protein>
<dbReference type="Proteomes" id="UP000011991">
    <property type="component" value="Unassembled WGS sequence"/>
</dbReference>
<dbReference type="PATRIC" id="fig|1265738.3.peg.1480"/>
<accession>M5RQT2</accession>
<dbReference type="AlphaFoldDB" id="M5RQT2"/>
<gene>
    <name evidence="1" type="ORF">RMSM_01491</name>
</gene>
<organism evidence="1 2">
    <name type="scientific">Rhodopirellula maiorica SM1</name>
    <dbReference type="NCBI Taxonomy" id="1265738"/>
    <lineage>
        <taxon>Bacteria</taxon>
        <taxon>Pseudomonadati</taxon>
        <taxon>Planctomycetota</taxon>
        <taxon>Planctomycetia</taxon>
        <taxon>Pirellulales</taxon>
        <taxon>Pirellulaceae</taxon>
        <taxon>Novipirellula</taxon>
    </lineage>
</organism>
<evidence type="ECO:0000313" key="1">
    <source>
        <dbReference type="EMBL" id="EMI21581.1"/>
    </source>
</evidence>
<proteinExistence type="predicted"/>